<evidence type="ECO:0000313" key="1">
    <source>
        <dbReference type="EMBL" id="BAQ47968.1"/>
    </source>
</evidence>
<gene>
    <name evidence="1" type="ORF">Maq22A_c25365</name>
</gene>
<sequence length="124" mass="12700">MADAIAPDAFRARFPTFASVADAVVAGALAEAAPRVGAGWPAAEAALGRMLHAAHTLTLDGQGGPEAELARAGALDLKALRSGTLHIERRDPAPDAAPGTLGLTSYGRRFHEVVRRNSPGVAVV</sequence>
<dbReference type="Pfam" id="PF13262">
    <property type="entry name" value="DUF4054"/>
    <property type="match status" value="1"/>
</dbReference>
<protein>
    <recommendedName>
        <fullName evidence="3">DUF4054 domain-containing protein</fullName>
    </recommendedName>
</protein>
<name>A0A0C6FHD9_9HYPH</name>
<evidence type="ECO:0000313" key="2">
    <source>
        <dbReference type="Proteomes" id="UP000061432"/>
    </source>
</evidence>
<reference evidence="1 2" key="1">
    <citation type="journal article" date="2015" name="Genome Announc.">
        <title>Complete Genome Sequence of Methylobacterium aquaticum Strain 22A, Isolated from Racomitrium japonicum Moss.</title>
        <authorList>
            <person name="Tani A."/>
            <person name="Ogura Y."/>
            <person name="Hayashi T."/>
            <person name="Kimbara K."/>
        </authorList>
    </citation>
    <scope>NUCLEOTIDE SEQUENCE [LARGE SCALE GENOMIC DNA]</scope>
    <source>
        <strain evidence="1 2">MA-22A</strain>
    </source>
</reference>
<organism evidence="1 2">
    <name type="scientific">Methylobacterium aquaticum</name>
    <dbReference type="NCBI Taxonomy" id="270351"/>
    <lineage>
        <taxon>Bacteria</taxon>
        <taxon>Pseudomonadati</taxon>
        <taxon>Pseudomonadota</taxon>
        <taxon>Alphaproteobacteria</taxon>
        <taxon>Hyphomicrobiales</taxon>
        <taxon>Methylobacteriaceae</taxon>
        <taxon>Methylobacterium</taxon>
    </lineage>
</organism>
<dbReference type="Proteomes" id="UP000061432">
    <property type="component" value="Chromosome"/>
</dbReference>
<reference evidence="2" key="2">
    <citation type="submission" date="2015-01" db="EMBL/GenBank/DDBJ databases">
        <title>Complete genome sequence of Methylobacterium aquaticum strain 22A.</title>
        <authorList>
            <person name="Tani A."/>
            <person name="Ogura Y."/>
            <person name="Hayashi T."/>
        </authorList>
    </citation>
    <scope>NUCLEOTIDE SEQUENCE [LARGE SCALE GENOMIC DNA]</scope>
    <source>
        <strain evidence="2">MA-22A</strain>
    </source>
</reference>
<dbReference type="STRING" id="270351.Maq22A_c25365"/>
<proteinExistence type="predicted"/>
<dbReference type="RefSeq" id="WP_060848812.1">
    <property type="nucleotide sequence ID" value="NZ_AP014704.1"/>
</dbReference>
<evidence type="ECO:0008006" key="3">
    <source>
        <dbReference type="Google" id="ProtNLM"/>
    </source>
</evidence>
<dbReference type="KEGG" id="maqu:Maq22A_c25365"/>
<dbReference type="EMBL" id="AP014704">
    <property type="protein sequence ID" value="BAQ47968.1"/>
    <property type="molecule type" value="Genomic_DNA"/>
</dbReference>
<dbReference type="PATRIC" id="fig|270351.10.peg.4868"/>
<dbReference type="InterPro" id="IPR025127">
    <property type="entry name" value="DUF4054"/>
</dbReference>
<dbReference type="AlphaFoldDB" id="A0A0C6FHD9"/>
<dbReference type="OrthoDB" id="7583638at2"/>
<accession>A0A0C6FHD9</accession>